<gene>
    <name evidence="1" type="ORF">CS063_15510</name>
</gene>
<accession>A0AC61D9I4</accession>
<comment type="caution">
    <text evidence="1">The sequence shown here is derived from an EMBL/GenBank/DDBJ whole genome shotgun (WGS) entry which is preliminary data.</text>
</comment>
<sequence>MDMSNILDSKIIVRLQYVNLENNPEHKYVTIVTNNSVYFLLEGTGKDGELLSAHNTASEATETANVLGYTLPYNPSYYEDGIDSMPFTVEGFMSFMQSISYYANKVNDEEV</sequence>
<keyword evidence="2" id="KW-1185">Reference proteome</keyword>
<evidence type="ECO:0000313" key="2">
    <source>
        <dbReference type="Proteomes" id="UP000224460"/>
    </source>
</evidence>
<dbReference type="Proteomes" id="UP000224460">
    <property type="component" value="Unassembled WGS sequence"/>
</dbReference>
<dbReference type="EMBL" id="PEDL01000027">
    <property type="protein sequence ID" value="PHV69470.1"/>
    <property type="molecule type" value="Genomic_DNA"/>
</dbReference>
<name>A0AC61D9I4_9FIRM</name>
<reference evidence="1" key="1">
    <citation type="submission" date="2017-10" db="EMBL/GenBank/DDBJ databases">
        <title>Genome sequence of cellulolytic Lachnospiraceae bacterium XHS1971 isolated from hotspring sediment.</title>
        <authorList>
            <person name="Vasudevan G."/>
            <person name="Joshi A.J."/>
            <person name="Hivarkar S."/>
            <person name="Lanjekar V.B."/>
            <person name="Dhakephalkar P.K."/>
            <person name="Dagar S."/>
        </authorList>
    </citation>
    <scope>NUCLEOTIDE SEQUENCE</scope>
    <source>
        <strain evidence="1">XHS1971</strain>
    </source>
</reference>
<evidence type="ECO:0000313" key="1">
    <source>
        <dbReference type="EMBL" id="PHV69470.1"/>
    </source>
</evidence>
<protein>
    <submittedName>
        <fullName evidence="1">Uncharacterized protein</fullName>
    </submittedName>
</protein>
<proteinExistence type="predicted"/>
<organism evidence="1 2">
    <name type="scientific">Sporanaerobium hydrogeniformans</name>
    <dbReference type="NCBI Taxonomy" id="3072179"/>
    <lineage>
        <taxon>Bacteria</taxon>
        <taxon>Bacillati</taxon>
        <taxon>Bacillota</taxon>
        <taxon>Clostridia</taxon>
        <taxon>Lachnospirales</taxon>
        <taxon>Lachnospiraceae</taxon>
        <taxon>Sporanaerobium</taxon>
    </lineage>
</organism>